<evidence type="ECO:0000313" key="3">
    <source>
        <dbReference type="EMBL" id="CAG8653199.1"/>
    </source>
</evidence>
<evidence type="ECO:0000256" key="1">
    <source>
        <dbReference type="PROSITE-ProRule" id="PRU10141"/>
    </source>
</evidence>
<evidence type="ECO:0000313" key="4">
    <source>
        <dbReference type="Proteomes" id="UP000789375"/>
    </source>
</evidence>
<gene>
    <name evidence="3" type="ORF">FMOSSE_LOCUS11576</name>
</gene>
<evidence type="ECO:0000256" key="2">
    <source>
        <dbReference type="SAM" id="MobiDB-lite"/>
    </source>
</evidence>
<sequence>MSKIENPDDGSQKQSKRTKFVKKFSKKPTGNSPNLKVPLNQLEQSKSTTNISKYDELSSQLWIKDFIKKKFITEIKWNDLVGKSPVGSGKFGVVYKTHWKKMNKDVVCKRQILDDINAIEHEIKLQIRGHVCDNIIRFLGITQEFKKKLLRIQKSDENDSEDGKVINNPQLTNETSENFENDTTLVNLMIS</sequence>
<proteinExistence type="predicted"/>
<dbReference type="Gene3D" id="3.30.200.20">
    <property type="entry name" value="Phosphorylase Kinase, domain 1"/>
    <property type="match status" value="1"/>
</dbReference>
<dbReference type="AlphaFoldDB" id="A0A9N9DZQ6"/>
<dbReference type="InterPro" id="IPR017441">
    <property type="entry name" value="Protein_kinase_ATP_BS"/>
</dbReference>
<dbReference type="PROSITE" id="PS00107">
    <property type="entry name" value="PROTEIN_KINASE_ATP"/>
    <property type="match status" value="1"/>
</dbReference>
<feature type="compositionally biased region" description="Basic residues" evidence="2">
    <location>
        <begin position="14"/>
        <end position="26"/>
    </location>
</feature>
<dbReference type="SUPFAM" id="SSF56112">
    <property type="entry name" value="Protein kinase-like (PK-like)"/>
    <property type="match status" value="1"/>
</dbReference>
<keyword evidence="1" id="KW-0547">Nucleotide-binding</keyword>
<keyword evidence="1" id="KW-0067">ATP-binding</keyword>
<keyword evidence="4" id="KW-1185">Reference proteome</keyword>
<comment type="caution">
    <text evidence="3">The sequence shown here is derived from an EMBL/GenBank/DDBJ whole genome shotgun (WGS) entry which is preliminary data.</text>
</comment>
<dbReference type="EMBL" id="CAJVPP010004642">
    <property type="protein sequence ID" value="CAG8653199.1"/>
    <property type="molecule type" value="Genomic_DNA"/>
</dbReference>
<dbReference type="Proteomes" id="UP000789375">
    <property type="component" value="Unassembled WGS sequence"/>
</dbReference>
<reference evidence="3" key="1">
    <citation type="submission" date="2021-06" db="EMBL/GenBank/DDBJ databases">
        <authorList>
            <person name="Kallberg Y."/>
            <person name="Tangrot J."/>
            <person name="Rosling A."/>
        </authorList>
    </citation>
    <scope>NUCLEOTIDE SEQUENCE</scope>
    <source>
        <strain evidence="3">87-6 pot B 2015</strain>
    </source>
</reference>
<feature type="binding site" evidence="1">
    <location>
        <position position="109"/>
    </location>
    <ligand>
        <name>ATP</name>
        <dbReference type="ChEBI" id="CHEBI:30616"/>
    </ligand>
</feature>
<name>A0A9N9DZQ6_FUNMO</name>
<dbReference type="InterPro" id="IPR011009">
    <property type="entry name" value="Kinase-like_dom_sf"/>
</dbReference>
<dbReference type="GO" id="GO:0005524">
    <property type="term" value="F:ATP binding"/>
    <property type="evidence" value="ECO:0007669"/>
    <property type="project" value="UniProtKB-UniRule"/>
</dbReference>
<feature type="region of interest" description="Disordered" evidence="2">
    <location>
        <begin position="1"/>
        <end position="37"/>
    </location>
</feature>
<accession>A0A9N9DZQ6</accession>
<organism evidence="3 4">
    <name type="scientific">Funneliformis mosseae</name>
    <name type="common">Endomycorrhizal fungus</name>
    <name type="synonym">Glomus mosseae</name>
    <dbReference type="NCBI Taxonomy" id="27381"/>
    <lineage>
        <taxon>Eukaryota</taxon>
        <taxon>Fungi</taxon>
        <taxon>Fungi incertae sedis</taxon>
        <taxon>Mucoromycota</taxon>
        <taxon>Glomeromycotina</taxon>
        <taxon>Glomeromycetes</taxon>
        <taxon>Glomerales</taxon>
        <taxon>Glomeraceae</taxon>
        <taxon>Funneliformis</taxon>
    </lineage>
</organism>
<protein>
    <submittedName>
        <fullName evidence="3">7913_t:CDS:1</fullName>
    </submittedName>
</protein>